<reference evidence="3 4" key="1">
    <citation type="journal article" date="2018" name="New Phytol.">
        <title>Phylogenomics of Endogonaceae and evolution of mycorrhizas within Mucoromycota.</title>
        <authorList>
            <person name="Chang Y."/>
            <person name="Desiro A."/>
            <person name="Na H."/>
            <person name="Sandor L."/>
            <person name="Lipzen A."/>
            <person name="Clum A."/>
            <person name="Barry K."/>
            <person name="Grigoriev I.V."/>
            <person name="Martin F.M."/>
            <person name="Stajich J.E."/>
            <person name="Smith M.E."/>
            <person name="Bonito G."/>
            <person name="Spatafora J.W."/>
        </authorList>
    </citation>
    <scope>NUCLEOTIDE SEQUENCE [LARGE SCALE GENOMIC DNA]</scope>
    <source>
        <strain evidence="3 4">AD002</strain>
    </source>
</reference>
<feature type="non-terminal residue" evidence="3">
    <location>
        <position position="203"/>
    </location>
</feature>
<comment type="caution">
    <text evidence="3">The sequence shown here is derived from an EMBL/GenBank/DDBJ whole genome shotgun (WGS) entry which is preliminary data.</text>
</comment>
<evidence type="ECO:0000256" key="1">
    <source>
        <dbReference type="SAM" id="MobiDB-lite"/>
    </source>
</evidence>
<dbReference type="PROSITE" id="PS50818">
    <property type="entry name" value="INTEIN_C_TER"/>
    <property type="match status" value="1"/>
</dbReference>
<feature type="domain" description="NAD(P)-binding" evidence="2">
    <location>
        <begin position="116"/>
        <end position="200"/>
    </location>
</feature>
<dbReference type="GO" id="GO:0044877">
    <property type="term" value="F:protein-containing complex binding"/>
    <property type="evidence" value="ECO:0007669"/>
    <property type="project" value="TreeGrafter"/>
</dbReference>
<dbReference type="AlphaFoldDB" id="A0A433PIX1"/>
<dbReference type="PANTHER" id="PTHR12126:SF11">
    <property type="entry name" value="NADH DEHYDROGENASE [UBIQUINONE] 1 ALPHA SUBCOMPLEX SUBUNIT 9, MITOCHONDRIAL"/>
    <property type="match status" value="1"/>
</dbReference>
<dbReference type="GO" id="GO:0005739">
    <property type="term" value="C:mitochondrion"/>
    <property type="evidence" value="ECO:0007669"/>
    <property type="project" value="TreeGrafter"/>
</dbReference>
<dbReference type="Pfam" id="PF13460">
    <property type="entry name" value="NAD_binding_10"/>
    <property type="match status" value="1"/>
</dbReference>
<gene>
    <name evidence="3" type="ORF">BC938DRAFT_476261</name>
</gene>
<organism evidence="3 4">
    <name type="scientific">Jimgerdemannia flammicorona</name>
    <dbReference type="NCBI Taxonomy" id="994334"/>
    <lineage>
        <taxon>Eukaryota</taxon>
        <taxon>Fungi</taxon>
        <taxon>Fungi incertae sedis</taxon>
        <taxon>Mucoromycota</taxon>
        <taxon>Mucoromycotina</taxon>
        <taxon>Endogonomycetes</taxon>
        <taxon>Endogonales</taxon>
        <taxon>Endogonaceae</taxon>
        <taxon>Jimgerdemannia</taxon>
    </lineage>
</organism>
<evidence type="ECO:0000313" key="3">
    <source>
        <dbReference type="EMBL" id="RUS17449.1"/>
    </source>
</evidence>
<dbReference type="Proteomes" id="UP000274822">
    <property type="component" value="Unassembled WGS sequence"/>
</dbReference>
<dbReference type="EMBL" id="RBNJ01023097">
    <property type="protein sequence ID" value="RUS17449.1"/>
    <property type="molecule type" value="Genomic_DNA"/>
</dbReference>
<dbReference type="SUPFAM" id="SSF51735">
    <property type="entry name" value="NAD(P)-binding Rossmann-fold domains"/>
    <property type="match status" value="1"/>
</dbReference>
<protein>
    <recommendedName>
        <fullName evidence="2">NAD(P)-binding domain-containing protein</fullName>
    </recommendedName>
</protein>
<accession>A0A433PIX1</accession>
<dbReference type="Gene3D" id="3.40.50.720">
    <property type="entry name" value="NAD(P)-binding Rossmann-like Domain"/>
    <property type="match status" value="1"/>
</dbReference>
<keyword evidence="4" id="KW-1185">Reference proteome</keyword>
<name>A0A433PIX1_9FUNG</name>
<proteinExistence type="predicted"/>
<dbReference type="PANTHER" id="PTHR12126">
    <property type="entry name" value="NADH-UBIQUINONE OXIDOREDUCTASE 39 KDA SUBUNIT-RELATED"/>
    <property type="match status" value="1"/>
</dbReference>
<evidence type="ECO:0000259" key="2">
    <source>
        <dbReference type="Pfam" id="PF13460"/>
    </source>
</evidence>
<evidence type="ECO:0000313" key="4">
    <source>
        <dbReference type="Proteomes" id="UP000274822"/>
    </source>
</evidence>
<dbReference type="InterPro" id="IPR036291">
    <property type="entry name" value="NAD(P)-bd_dom_sf"/>
</dbReference>
<sequence length="203" mass="22837">MIRKKTGQPIIKYGAGGRPPRRSSCLAARVSSAVMLCRSWVRVNFIALDCLVLSRIRRITTIILRARINVTLSRSQQPSKAHMLSSPTATKTPIYTLSSPHHNYVLALTPPRIFTIHSSTSIHYQEFDLKDRQTLVECVRHSDIVYNLIGRNYETKNFTFENINLDAARAIAEVSAEAGVARYVHVSALNAEESSPSRFLRTK</sequence>
<dbReference type="InterPro" id="IPR051207">
    <property type="entry name" value="ComplexI_NDUFA9_subunit"/>
</dbReference>
<dbReference type="InterPro" id="IPR030934">
    <property type="entry name" value="Intein_C"/>
</dbReference>
<feature type="region of interest" description="Disordered" evidence="1">
    <location>
        <begin position="1"/>
        <end position="20"/>
    </location>
</feature>
<dbReference type="InterPro" id="IPR016040">
    <property type="entry name" value="NAD(P)-bd_dom"/>
</dbReference>